<dbReference type="EMBL" id="FNXT01001030">
    <property type="protein sequence ID" value="SZX71151.1"/>
    <property type="molecule type" value="Genomic_DNA"/>
</dbReference>
<feature type="compositionally biased region" description="Low complexity" evidence="2">
    <location>
        <begin position="91"/>
        <end position="106"/>
    </location>
</feature>
<keyword evidence="5" id="KW-1185">Reference proteome</keyword>
<name>A0A383W0X3_TETOB</name>
<dbReference type="PROSITE" id="PS50158">
    <property type="entry name" value="ZF_CCHC"/>
    <property type="match status" value="1"/>
</dbReference>
<feature type="compositionally biased region" description="Low complexity" evidence="2">
    <location>
        <begin position="10"/>
        <end position="30"/>
    </location>
</feature>
<evidence type="ECO:0000313" key="5">
    <source>
        <dbReference type="Proteomes" id="UP000256970"/>
    </source>
</evidence>
<proteinExistence type="predicted"/>
<accession>A0A383W0X3</accession>
<sequence length="272" mass="28474">MESDSEGGVTPATTPADAGEAAAAEGVIATRQAVATETSPAASKENENLLDGLSSDDDMAPASTASDDSKANYRRDIVRLQEVVIQANEATAAAQAAAAQARQEAAAAEERAQTAEALHQSVAEQLGRSDAVIAGMQGILTDALQGSLPDQDHPSPGQGRAPAQQQTSKRGRSRSRDRAGSSYAAAAQRGQSSGARPSHGQQPNRQGFGSPDNMRTYKNKKGQSFQRNAHLVSWMVKKDPQPCWSCYTPGHQVKDCTASPARGNPPGYVPPQ</sequence>
<gene>
    <name evidence="4" type="ORF">BQ4739_LOCUS11282</name>
</gene>
<feature type="domain" description="CCHC-type" evidence="3">
    <location>
        <begin position="243"/>
        <end position="256"/>
    </location>
</feature>
<feature type="region of interest" description="Disordered" evidence="2">
    <location>
        <begin position="91"/>
        <end position="120"/>
    </location>
</feature>
<dbReference type="GO" id="GO:0008270">
    <property type="term" value="F:zinc ion binding"/>
    <property type="evidence" value="ECO:0007669"/>
    <property type="project" value="UniProtKB-KW"/>
</dbReference>
<protein>
    <recommendedName>
        <fullName evidence="3">CCHC-type domain-containing protein</fullName>
    </recommendedName>
</protein>
<feature type="compositionally biased region" description="Low complexity" evidence="2">
    <location>
        <begin position="180"/>
        <end position="196"/>
    </location>
</feature>
<organism evidence="4 5">
    <name type="scientific">Tetradesmus obliquus</name>
    <name type="common">Green alga</name>
    <name type="synonym">Acutodesmus obliquus</name>
    <dbReference type="NCBI Taxonomy" id="3088"/>
    <lineage>
        <taxon>Eukaryota</taxon>
        <taxon>Viridiplantae</taxon>
        <taxon>Chlorophyta</taxon>
        <taxon>core chlorophytes</taxon>
        <taxon>Chlorophyceae</taxon>
        <taxon>CS clade</taxon>
        <taxon>Sphaeropleales</taxon>
        <taxon>Scenedesmaceae</taxon>
        <taxon>Tetradesmus</taxon>
    </lineage>
</organism>
<dbReference type="GO" id="GO:0003676">
    <property type="term" value="F:nucleic acid binding"/>
    <property type="evidence" value="ECO:0007669"/>
    <property type="project" value="InterPro"/>
</dbReference>
<evidence type="ECO:0000256" key="2">
    <source>
        <dbReference type="SAM" id="MobiDB-lite"/>
    </source>
</evidence>
<dbReference type="InterPro" id="IPR001878">
    <property type="entry name" value="Znf_CCHC"/>
</dbReference>
<reference evidence="4 5" key="1">
    <citation type="submission" date="2016-10" db="EMBL/GenBank/DDBJ databases">
        <authorList>
            <person name="Cai Z."/>
        </authorList>
    </citation>
    <scope>NUCLEOTIDE SEQUENCE [LARGE SCALE GENOMIC DNA]</scope>
</reference>
<feature type="region of interest" description="Disordered" evidence="2">
    <location>
        <begin position="144"/>
        <end position="225"/>
    </location>
</feature>
<feature type="region of interest" description="Disordered" evidence="2">
    <location>
        <begin position="1"/>
        <end position="74"/>
    </location>
</feature>
<dbReference type="AlphaFoldDB" id="A0A383W0X3"/>
<keyword evidence="1" id="KW-0862">Zinc</keyword>
<evidence type="ECO:0000256" key="1">
    <source>
        <dbReference type="PROSITE-ProRule" id="PRU00047"/>
    </source>
</evidence>
<keyword evidence="1" id="KW-0479">Metal-binding</keyword>
<evidence type="ECO:0000259" key="3">
    <source>
        <dbReference type="PROSITE" id="PS50158"/>
    </source>
</evidence>
<evidence type="ECO:0000313" key="4">
    <source>
        <dbReference type="EMBL" id="SZX71151.1"/>
    </source>
</evidence>
<keyword evidence="1" id="KW-0863">Zinc-finger</keyword>
<feature type="region of interest" description="Disordered" evidence="2">
    <location>
        <begin position="248"/>
        <end position="272"/>
    </location>
</feature>
<dbReference type="Proteomes" id="UP000256970">
    <property type="component" value="Unassembled WGS sequence"/>
</dbReference>